<dbReference type="InterPro" id="IPR015797">
    <property type="entry name" value="NUDIX_hydrolase-like_dom_sf"/>
</dbReference>
<dbReference type="InterPro" id="IPR044298">
    <property type="entry name" value="MIG/MutY"/>
</dbReference>
<dbReference type="CDD" id="cd03431">
    <property type="entry name" value="NUDIX_DNA_Glycosylase_C-MutY"/>
    <property type="match status" value="1"/>
</dbReference>
<dbReference type="SUPFAM" id="SSF55811">
    <property type="entry name" value="Nudix"/>
    <property type="match status" value="1"/>
</dbReference>
<gene>
    <name evidence="16" type="primary">mutY</name>
    <name evidence="16" type="ORF">WB794_02215</name>
</gene>
<dbReference type="Gene3D" id="1.10.1670.10">
    <property type="entry name" value="Helix-hairpin-Helix base-excision DNA repair enzymes (C-terminal)"/>
    <property type="match status" value="1"/>
</dbReference>
<organism evidence="16 17">
    <name type="scientific">Denitratimonas tolerans</name>
    <dbReference type="NCBI Taxonomy" id="1338420"/>
    <lineage>
        <taxon>Bacteria</taxon>
        <taxon>Pseudomonadati</taxon>
        <taxon>Pseudomonadota</taxon>
        <taxon>Gammaproteobacteria</taxon>
        <taxon>Lysobacterales</taxon>
        <taxon>Lysobacteraceae</taxon>
        <taxon>Denitratimonas</taxon>
    </lineage>
</organism>
<evidence type="ECO:0000256" key="7">
    <source>
        <dbReference type="ARBA" id="ARBA00022723"/>
    </source>
</evidence>
<comment type="cofactor">
    <cofactor evidence="14">
        <name>[4Fe-4S] cluster</name>
        <dbReference type="ChEBI" id="CHEBI:49883"/>
    </cofactor>
    <text evidence="14">Binds 1 [4Fe-4S] cluster.</text>
</comment>
<dbReference type="InterPro" id="IPR029119">
    <property type="entry name" value="MutY_C"/>
</dbReference>
<dbReference type="GO" id="GO:0006298">
    <property type="term" value="P:mismatch repair"/>
    <property type="evidence" value="ECO:0007669"/>
    <property type="project" value="TreeGrafter"/>
</dbReference>
<evidence type="ECO:0000313" key="17">
    <source>
        <dbReference type="Proteomes" id="UP001364472"/>
    </source>
</evidence>
<evidence type="ECO:0000313" key="16">
    <source>
        <dbReference type="EMBL" id="MEJ1248495.1"/>
    </source>
</evidence>
<dbReference type="Pfam" id="PF00730">
    <property type="entry name" value="HhH-GPD"/>
    <property type="match status" value="1"/>
</dbReference>
<evidence type="ECO:0000256" key="5">
    <source>
        <dbReference type="ARBA" id="ARBA00022023"/>
    </source>
</evidence>
<keyword evidence="8 14" id="KW-0227">DNA damage</keyword>
<keyword evidence="10 14" id="KW-0408">Iron</keyword>
<evidence type="ECO:0000256" key="4">
    <source>
        <dbReference type="ARBA" id="ARBA00012045"/>
    </source>
</evidence>
<evidence type="ECO:0000256" key="6">
    <source>
        <dbReference type="ARBA" id="ARBA00022485"/>
    </source>
</evidence>
<protein>
    <recommendedName>
        <fullName evidence="5 14">Adenine DNA glycosylase</fullName>
        <ecNumber evidence="4 14">3.2.2.31</ecNumber>
    </recommendedName>
</protein>
<comment type="function">
    <text evidence="2">Adenine glycosylase active on G-A mispairs. MutY also corrects error-prone DNA synthesis past GO lesions which are due to the oxidatively damaged form of guanine: 7,8-dihydro-8-oxoguanine (8-oxo-dGTP).</text>
</comment>
<dbReference type="PANTHER" id="PTHR42944">
    <property type="entry name" value="ADENINE DNA GLYCOSYLASE"/>
    <property type="match status" value="1"/>
</dbReference>
<dbReference type="SUPFAM" id="SSF48150">
    <property type="entry name" value="DNA-glycosylase"/>
    <property type="match status" value="1"/>
</dbReference>
<dbReference type="PROSITE" id="PS00764">
    <property type="entry name" value="ENDONUCLEASE_III_1"/>
    <property type="match status" value="1"/>
</dbReference>
<evidence type="ECO:0000259" key="15">
    <source>
        <dbReference type="SMART" id="SM00478"/>
    </source>
</evidence>
<dbReference type="GO" id="GO:0034039">
    <property type="term" value="F:8-oxo-7,8-dihydroguanine DNA N-glycosylase activity"/>
    <property type="evidence" value="ECO:0007669"/>
    <property type="project" value="TreeGrafter"/>
</dbReference>
<dbReference type="GO" id="GO:0000701">
    <property type="term" value="F:purine-specific mismatch base pair DNA N-glycosylase activity"/>
    <property type="evidence" value="ECO:0007669"/>
    <property type="project" value="UniProtKB-EC"/>
</dbReference>
<keyword evidence="12" id="KW-0234">DNA repair</keyword>
<dbReference type="SMART" id="SM00478">
    <property type="entry name" value="ENDO3c"/>
    <property type="match status" value="1"/>
</dbReference>
<dbReference type="GO" id="GO:0032357">
    <property type="term" value="F:oxidized purine DNA binding"/>
    <property type="evidence" value="ECO:0007669"/>
    <property type="project" value="TreeGrafter"/>
</dbReference>
<dbReference type="AlphaFoldDB" id="A0AAW9R0Z1"/>
<dbReference type="InterPro" id="IPR000445">
    <property type="entry name" value="HhH_motif"/>
</dbReference>
<comment type="caution">
    <text evidence="16">The sequence shown here is derived from an EMBL/GenBank/DDBJ whole genome shotgun (WGS) entry which is preliminary data.</text>
</comment>
<sequence>MRLLDWFEPHGRHDLPWQHPRSAYRVWLSEIMLQQTQVQTVIAYFERFTAALPDLPSLAAASHDEVMALWSGLGYYARARNLHAAAKLCMERHGGALPTDFDALLALPGIGRSTAGAILAQAHGLAFAILDGNVKRVLARWRGIDGWPAASAVERELWQFAESLLPNDRLPDYTQALMDLGATVCTRTRPACPRCPLRQDCVARREGRVEQLPTRKPAKILPRRECAMLLAFDESGRVLLQKRGGPGVWNGLWSLPEAPDAYSLAAFIQRHLRTRGAAHVLPAFEHVFSHYRLTITPHRHSAAQARLRVADNNGPELRWAAPAEWPDIGLPAPVRQLLQSQCAHQSTSSEETP</sequence>
<reference evidence="16 17" key="1">
    <citation type="journal article" date="2016" name="Antonie Van Leeuwenhoek">
        <title>Denitratimonas tolerans gen. nov., sp. nov., a denitrifying bacterium isolated from a bioreactor for tannery wastewater treatment.</title>
        <authorList>
            <person name="Han S.I."/>
            <person name="Kim J.O."/>
            <person name="Lee Y.R."/>
            <person name="Ekpeghere K.I."/>
            <person name="Koh S.C."/>
            <person name="Whang K.S."/>
        </authorList>
    </citation>
    <scope>NUCLEOTIDE SEQUENCE [LARGE SCALE GENOMIC DNA]</scope>
    <source>
        <strain evidence="16 17">KACC 17565</strain>
    </source>
</reference>
<evidence type="ECO:0000256" key="13">
    <source>
        <dbReference type="ARBA" id="ARBA00023295"/>
    </source>
</evidence>
<dbReference type="Proteomes" id="UP001364472">
    <property type="component" value="Unassembled WGS sequence"/>
</dbReference>
<dbReference type="GO" id="GO:0006284">
    <property type="term" value="P:base-excision repair"/>
    <property type="evidence" value="ECO:0007669"/>
    <property type="project" value="UniProtKB-UniRule"/>
</dbReference>
<dbReference type="CDD" id="cd00056">
    <property type="entry name" value="ENDO3c"/>
    <property type="match status" value="1"/>
</dbReference>
<dbReference type="GO" id="GO:0035485">
    <property type="term" value="F:adenine/guanine mispair binding"/>
    <property type="evidence" value="ECO:0007669"/>
    <property type="project" value="TreeGrafter"/>
</dbReference>
<dbReference type="NCBIfam" id="TIGR01084">
    <property type="entry name" value="mutY"/>
    <property type="match status" value="1"/>
</dbReference>
<dbReference type="GO" id="GO:0051539">
    <property type="term" value="F:4 iron, 4 sulfur cluster binding"/>
    <property type="evidence" value="ECO:0007669"/>
    <property type="project" value="UniProtKB-UniRule"/>
</dbReference>
<comment type="similarity">
    <text evidence="3 14">Belongs to the Nth/MutY family.</text>
</comment>
<dbReference type="InterPro" id="IPR004035">
    <property type="entry name" value="Endouclease-III_FeS-bd_BS"/>
</dbReference>
<keyword evidence="13 14" id="KW-0326">Glycosidase</keyword>
<evidence type="ECO:0000256" key="11">
    <source>
        <dbReference type="ARBA" id="ARBA00023014"/>
    </source>
</evidence>
<dbReference type="GO" id="GO:0046872">
    <property type="term" value="F:metal ion binding"/>
    <property type="evidence" value="ECO:0007669"/>
    <property type="project" value="UniProtKB-UniRule"/>
</dbReference>
<keyword evidence="9" id="KW-0378">Hydrolase</keyword>
<dbReference type="FunFam" id="1.10.340.30:FF:000002">
    <property type="entry name" value="Adenine DNA glycosylase"/>
    <property type="match status" value="1"/>
</dbReference>
<dbReference type="InterPro" id="IPR005760">
    <property type="entry name" value="A/G_AdeGlyc_MutY"/>
</dbReference>
<evidence type="ECO:0000256" key="2">
    <source>
        <dbReference type="ARBA" id="ARBA00002933"/>
    </source>
</evidence>
<dbReference type="InterPro" id="IPR011257">
    <property type="entry name" value="DNA_glycosylase"/>
</dbReference>
<dbReference type="SMART" id="SM00525">
    <property type="entry name" value="FES"/>
    <property type="match status" value="1"/>
</dbReference>
<keyword evidence="7" id="KW-0479">Metal-binding</keyword>
<dbReference type="InterPro" id="IPR003265">
    <property type="entry name" value="HhH-GPD_domain"/>
</dbReference>
<dbReference type="Pfam" id="PF00633">
    <property type="entry name" value="HHH"/>
    <property type="match status" value="1"/>
</dbReference>
<evidence type="ECO:0000256" key="12">
    <source>
        <dbReference type="ARBA" id="ARBA00023204"/>
    </source>
</evidence>
<dbReference type="InterPro" id="IPR023170">
    <property type="entry name" value="HhH_base_excis_C"/>
</dbReference>
<keyword evidence="11" id="KW-0411">Iron-sulfur</keyword>
<evidence type="ECO:0000256" key="10">
    <source>
        <dbReference type="ARBA" id="ARBA00023004"/>
    </source>
</evidence>
<evidence type="ECO:0000256" key="9">
    <source>
        <dbReference type="ARBA" id="ARBA00022801"/>
    </source>
</evidence>
<dbReference type="PANTHER" id="PTHR42944:SF1">
    <property type="entry name" value="ADENINE DNA GLYCOSYLASE"/>
    <property type="match status" value="1"/>
</dbReference>
<proteinExistence type="inferred from homology"/>
<dbReference type="InterPro" id="IPR003651">
    <property type="entry name" value="Endonuclease3_FeS-loop_motif"/>
</dbReference>
<evidence type="ECO:0000256" key="8">
    <source>
        <dbReference type="ARBA" id="ARBA00022763"/>
    </source>
</evidence>
<keyword evidence="17" id="KW-1185">Reference proteome</keyword>
<name>A0AAW9R0Z1_9GAMM</name>
<dbReference type="Pfam" id="PF14815">
    <property type="entry name" value="NUDIX_4"/>
    <property type="match status" value="1"/>
</dbReference>
<evidence type="ECO:0000256" key="14">
    <source>
        <dbReference type="RuleBase" id="RU365096"/>
    </source>
</evidence>
<accession>A0AAW9R0Z1</accession>
<evidence type="ECO:0000256" key="1">
    <source>
        <dbReference type="ARBA" id="ARBA00000843"/>
    </source>
</evidence>
<evidence type="ECO:0000256" key="3">
    <source>
        <dbReference type="ARBA" id="ARBA00008343"/>
    </source>
</evidence>
<dbReference type="Gene3D" id="1.10.340.30">
    <property type="entry name" value="Hypothetical protein, domain 2"/>
    <property type="match status" value="1"/>
</dbReference>
<feature type="domain" description="HhH-GPD" evidence="15">
    <location>
        <begin position="32"/>
        <end position="183"/>
    </location>
</feature>
<dbReference type="Gene3D" id="3.90.79.10">
    <property type="entry name" value="Nucleoside Triphosphate Pyrophosphohydrolase"/>
    <property type="match status" value="1"/>
</dbReference>
<dbReference type="EC" id="3.2.2.31" evidence="4 14"/>
<keyword evidence="6" id="KW-0004">4Fe-4S</keyword>
<comment type="catalytic activity">
    <reaction evidence="1 14">
        <text>Hydrolyzes free adenine bases from 7,8-dihydro-8-oxoguanine:adenine mismatched double-stranded DNA, leaving an apurinic site.</text>
        <dbReference type="EC" id="3.2.2.31"/>
    </reaction>
</comment>
<dbReference type="EMBL" id="JBBDHC010000002">
    <property type="protein sequence ID" value="MEJ1248495.1"/>
    <property type="molecule type" value="Genomic_DNA"/>
</dbReference>